<evidence type="ECO:0000256" key="4">
    <source>
        <dbReference type="ARBA" id="ARBA00022692"/>
    </source>
</evidence>
<dbReference type="PANTHER" id="PTHR23513">
    <property type="entry name" value="INTEGRAL MEMBRANE EFFLUX PROTEIN-RELATED"/>
    <property type="match status" value="1"/>
</dbReference>
<dbReference type="EMBL" id="JAOPKD010000029">
    <property type="protein sequence ID" value="MCU4728506.1"/>
    <property type="molecule type" value="Genomic_DNA"/>
</dbReference>
<dbReference type="Pfam" id="PF05977">
    <property type="entry name" value="MFS_3"/>
    <property type="match status" value="1"/>
</dbReference>
<evidence type="ECO:0000256" key="8">
    <source>
        <dbReference type="SAM" id="Phobius"/>
    </source>
</evidence>
<feature type="transmembrane region" description="Helical" evidence="8">
    <location>
        <begin position="354"/>
        <end position="376"/>
    </location>
</feature>
<feature type="compositionally biased region" description="Basic and acidic residues" evidence="7">
    <location>
        <begin position="221"/>
        <end position="237"/>
    </location>
</feature>
<evidence type="ECO:0000313" key="11">
    <source>
        <dbReference type="Proteomes" id="UP001208186"/>
    </source>
</evidence>
<dbReference type="InterPro" id="IPR010290">
    <property type="entry name" value="TM_effector"/>
</dbReference>
<name>A0AAE3LG15_9EURY</name>
<reference evidence="10" key="1">
    <citation type="submission" date="2023-02" db="EMBL/GenBank/DDBJ databases">
        <title>Enrichment on poylsaccharides allowed isolation of novel metabolic and taxonomic groups of Haloarchaea.</title>
        <authorList>
            <person name="Sorokin D.Y."/>
            <person name="Elcheninov A.G."/>
            <person name="Khizhniak T.V."/>
            <person name="Kolganova T.V."/>
            <person name="Kublanov I.V."/>
        </authorList>
    </citation>
    <scope>NUCLEOTIDE SEQUENCE</scope>
    <source>
        <strain evidence="9 11">HArc-curdl5-1</strain>
        <strain evidence="10">HArc-curdl7</strain>
    </source>
</reference>
<feature type="transmembrane region" description="Helical" evidence="8">
    <location>
        <begin position="176"/>
        <end position="194"/>
    </location>
</feature>
<dbReference type="AlphaFoldDB" id="A0AAE3LG15"/>
<comment type="subcellular location">
    <subcellularLocation>
        <location evidence="1">Cell membrane</location>
        <topology evidence="1">Multi-pass membrane protein</topology>
    </subcellularLocation>
</comment>
<evidence type="ECO:0000313" key="12">
    <source>
        <dbReference type="Proteomes" id="UP001209746"/>
    </source>
</evidence>
<dbReference type="Proteomes" id="UP001208186">
    <property type="component" value="Unassembled WGS sequence"/>
</dbReference>
<dbReference type="Gene3D" id="1.20.1250.20">
    <property type="entry name" value="MFS general substrate transporter like domains"/>
    <property type="match status" value="1"/>
</dbReference>
<gene>
    <name evidence="10" type="ORF">OB914_16265</name>
    <name evidence="9" type="ORF">OB916_16005</name>
</gene>
<keyword evidence="5 8" id="KW-1133">Transmembrane helix</keyword>
<dbReference type="GO" id="GO:0005886">
    <property type="term" value="C:plasma membrane"/>
    <property type="evidence" value="ECO:0007669"/>
    <property type="project" value="UniProtKB-SubCell"/>
</dbReference>
<evidence type="ECO:0000256" key="3">
    <source>
        <dbReference type="ARBA" id="ARBA00022475"/>
    </source>
</evidence>
<dbReference type="Proteomes" id="UP001209746">
    <property type="component" value="Unassembled WGS sequence"/>
</dbReference>
<feature type="transmembrane region" description="Helical" evidence="8">
    <location>
        <begin position="12"/>
        <end position="36"/>
    </location>
</feature>
<feature type="transmembrane region" description="Helical" evidence="8">
    <location>
        <begin position="388"/>
        <end position="411"/>
    </location>
</feature>
<evidence type="ECO:0000313" key="10">
    <source>
        <dbReference type="EMBL" id="MCU4728506.1"/>
    </source>
</evidence>
<keyword evidence="11" id="KW-1185">Reference proteome</keyword>
<dbReference type="SUPFAM" id="SSF103473">
    <property type="entry name" value="MFS general substrate transporter"/>
    <property type="match status" value="1"/>
</dbReference>
<protein>
    <submittedName>
        <fullName evidence="10">MFS transporter</fullName>
    </submittedName>
</protein>
<accession>A0AAE3LG15</accession>
<feature type="compositionally biased region" description="Low complexity" evidence="7">
    <location>
        <begin position="204"/>
        <end position="220"/>
    </location>
</feature>
<feature type="transmembrane region" description="Helical" evidence="8">
    <location>
        <begin position="150"/>
        <end position="170"/>
    </location>
</feature>
<evidence type="ECO:0000256" key="1">
    <source>
        <dbReference type="ARBA" id="ARBA00004651"/>
    </source>
</evidence>
<feature type="transmembrane region" description="Helical" evidence="8">
    <location>
        <begin position="327"/>
        <end position="348"/>
    </location>
</feature>
<dbReference type="RefSeq" id="WP_315910299.1">
    <property type="nucleotide sequence ID" value="NZ_JAOPKC010000032.1"/>
</dbReference>
<dbReference type="EMBL" id="JAOPKC010000032">
    <property type="protein sequence ID" value="MCU4719551.1"/>
    <property type="molecule type" value="Genomic_DNA"/>
</dbReference>
<dbReference type="InterPro" id="IPR036259">
    <property type="entry name" value="MFS_trans_sf"/>
</dbReference>
<comment type="caution">
    <text evidence="10">The sequence shown here is derived from an EMBL/GenBank/DDBJ whole genome shotgun (WGS) entry which is preliminary data.</text>
</comment>
<dbReference type="PRINTS" id="PR01988">
    <property type="entry name" value="EXPORTERBACE"/>
</dbReference>
<evidence type="ECO:0000313" key="9">
    <source>
        <dbReference type="EMBL" id="MCU4719551.1"/>
    </source>
</evidence>
<feature type="transmembrane region" description="Helical" evidence="8">
    <location>
        <begin position="417"/>
        <end position="436"/>
    </location>
</feature>
<feature type="transmembrane region" description="Helical" evidence="8">
    <location>
        <begin position="98"/>
        <end position="118"/>
    </location>
</feature>
<feature type="transmembrane region" description="Helical" evidence="8">
    <location>
        <begin position="300"/>
        <end position="320"/>
    </location>
</feature>
<evidence type="ECO:0000256" key="7">
    <source>
        <dbReference type="SAM" id="MobiDB-lite"/>
    </source>
</evidence>
<dbReference type="InterPro" id="IPR022324">
    <property type="entry name" value="Bacilysin_exporter_BacE_put"/>
</dbReference>
<feature type="region of interest" description="Disordered" evidence="7">
    <location>
        <begin position="194"/>
        <end position="248"/>
    </location>
</feature>
<dbReference type="PANTHER" id="PTHR23513:SF6">
    <property type="entry name" value="MAJOR FACILITATOR SUPERFAMILY ASSOCIATED DOMAIN-CONTAINING PROTEIN"/>
    <property type="match status" value="1"/>
</dbReference>
<keyword evidence="3" id="KW-1003">Cell membrane</keyword>
<evidence type="ECO:0000256" key="2">
    <source>
        <dbReference type="ARBA" id="ARBA00022448"/>
    </source>
</evidence>
<dbReference type="CDD" id="cd06173">
    <property type="entry name" value="MFS_MefA_like"/>
    <property type="match status" value="1"/>
</dbReference>
<feature type="transmembrane region" description="Helical" evidence="8">
    <location>
        <begin position="265"/>
        <end position="288"/>
    </location>
</feature>
<keyword evidence="6 8" id="KW-0472">Membrane</keyword>
<evidence type="ECO:0000256" key="6">
    <source>
        <dbReference type="ARBA" id="ARBA00023136"/>
    </source>
</evidence>
<sequence>MRSLFRNRDFRRLFAGRLITNVGDSLYFVAATWLVYDLTGNPAFSGLAGFLVMAPQALQAFAGPLVDRWDLRRLLVGTQLVQGAVILSLPVVAHLGWLSVWVVLTVMPLLSLLNQFVYPAQSAALPRIVEREELVGANSLFSLAYQGTELVANAAGGILVALVGAVTLFAIDSVTFAAAALLFATVYVPAAGAGDETASDADESTTGTATAVADGGADSAGGERPDDGHPDEPEGRPGKSGGSPDEPEGYLDSLRDGIGFVRGTVLAPIVIGAAMVNFVASGSTIGVLPAFADGLGGPEAYGALMAAIAGGMLVGALVASGLDELPFGWLSIGAFLVSGSLWIVAIAVDWLPATVVLLAIAVVPIGASNVLLSSIVQSVVPDRLLGRVSGLLGSASTAAVPAGALLGGVAASVVDPGIVMIAGGANVLLLAGYWLAHPQLRRMGPAGEVETLAA</sequence>
<keyword evidence="2" id="KW-0813">Transport</keyword>
<organism evidence="10 12">
    <name type="scientific">Halapricum hydrolyticum</name>
    <dbReference type="NCBI Taxonomy" id="2979991"/>
    <lineage>
        <taxon>Archaea</taxon>
        <taxon>Methanobacteriati</taxon>
        <taxon>Methanobacteriota</taxon>
        <taxon>Stenosarchaea group</taxon>
        <taxon>Halobacteria</taxon>
        <taxon>Halobacteriales</taxon>
        <taxon>Haloarculaceae</taxon>
        <taxon>Halapricum</taxon>
    </lineage>
</organism>
<keyword evidence="4 8" id="KW-0812">Transmembrane</keyword>
<evidence type="ECO:0000256" key="5">
    <source>
        <dbReference type="ARBA" id="ARBA00022989"/>
    </source>
</evidence>
<proteinExistence type="predicted"/>